<comment type="caution">
    <text evidence="2">The sequence shown here is derived from an EMBL/GenBank/DDBJ whole genome shotgun (WGS) entry which is preliminary data.</text>
</comment>
<keyword evidence="3" id="KW-1185">Reference proteome</keyword>
<dbReference type="Pfam" id="PF11443">
    <property type="entry name" value="DUF2828"/>
    <property type="match status" value="1"/>
</dbReference>
<organism evidence="2 3">
    <name type="scientific">Oryza meyeriana var. granulata</name>
    <dbReference type="NCBI Taxonomy" id="110450"/>
    <lineage>
        <taxon>Eukaryota</taxon>
        <taxon>Viridiplantae</taxon>
        <taxon>Streptophyta</taxon>
        <taxon>Embryophyta</taxon>
        <taxon>Tracheophyta</taxon>
        <taxon>Spermatophyta</taxon>
        <taxon>Magnoliopsida</taxon>
        <taxon>Liliopsida</taxon>
        <taxon>Poales</taxon>
        <taxon>Poaceae</taxon>
        <taxon>BOP clade</taxon>
        <taxon>Oryzoideae</taxon>
        <taxon>Oryzeae</taxon>
        <taxon>Oryzinae</taxon>
        <taxon>Oryza</taxon>
        <taxon>Oryza meyeriana</taxon>
    </lineage>
</organism>
<dbReference type="Proteomes" id="UP000479710">
    <property type="component" value="Unassembled WGS sequence"/>
</dbReference>
<dbReference type="EMBL" id="SPHZ02000005">
    <property type="protein sequence ID" value="KAF0920459.1"/>
    <property type="molecule type" value="Genomic_DNA"/>
</dbReference>
<accession>A0A6G1E6R0</accession>
<proteinExistence type="predicted"/>
<evidence type="ECO:0000313" key="3">
    <source>
        <dbReference type="Proteomes" id="UP000479710"/>
    </source>
</evidence>
<name>A0A6G1E6R0_9ORYZ</name>
<dbReference type="InterPro" id="IPR011205">
    <property type="entry name" value="UCP015417_vWA"/>
</dbReference>
<reference evidence="2 3" key="1">
    <citation type="submission" date="2019-11" db="EMBL/GenBank/DDBJ databases">
        <title>Whole genome sequence of Oryza granulata.</title>
        <authorList>
            <person name="Li W."/>
        </authorList>
    </citation>
    <scope>NUCLEOTIDE SEQUENCE [LARGE SCALE GENOMIC DNA]</scope>
    <source>
        <strain evidence="3">cv. Menghai</strain>
        <tissue evidence="2">Leaf</tissue>
    </source>
</reference>
<evidence type="ECO:0000313" key="2">
    <source>
        <dbReference type="EMBL" id="KAF0920459.1"/>
    </source>
</evidence>
<dbReference type="AlphaFoldDB" id="A0A6G1E6R0"/>
<evidence type="ECO:0000259" key="1">
    <source>
        <dbReference type="Pfam" id="PF11443"/>
    </source>
</evidence>
<dbReference type="PANTHER" id="PTHR31373">
    <property type="entry name" value="OS06G0652100 PROTEIN"/>
    <property type="match status" value="1"/>
</dbReference>
<dbReference type="PANTHER" id="PTHR31373:SF27">
    <property type="entry name" value="TROVE DOMAIN-CONTAINING PROTEIN"/>
    <property type="match status" value="1"/>
</dbReference>
<feature type="domain" description="DUF2828" evidence="1">
    <location>
        <begin position="1"/>
        <end position="68"/>
    </location>
</feature>
<sequence>MSAQRWAELPYTHVASVATRHYKALLMKHDKDCFSKYLADVEEGKAKILAGALLPHEIAAAAMRSEEDDVSELQSHR</sequence>
<protein>
    <recommendedName>
        <fullName evidence="1">DUF2828 domain-containing protein</fullName>
    </recommendedName>
</protein>
<dbReference type="OrthoDB" id="1710356at2759"/>
<gene>
    <name evidence="2" type="ORF">E2562_035170</name>
</gene>
<dbReference type="InterPro" id="IPR058580">
    <property type="entry name" value="DUF2828"/>
</dbReference>